<dbReference type="AlphaFoldDB" id="A0A2S3USD7"/>
<gene>
    <name evidence="3" type="ORF">CLV41_106246</name>
</gene>
<name>A0A2S3USD7_9HYPH</name>
<dbReference type="Pfam" id="PF00975">
    <property type="entry name" value="Thioesterase"/>
    <property type="match status" value="1"/>
</dbReference>
<dbReference type="PANTHER" id="PTHR11487">
    <property type="entry name" value="THIOESTERASE"/>
    <property type="match status" value="1"/>
</dbReference>
<evidence type="ECO:0000256" key="1">
    <source>
        <dbReference type="ARBA" id="ARBA00007169"/>
    </source>
</evidence>
<protein>
    <submittedName>
        <fullName evidence="3">Surfactin synthase thioesterase subunit</fullName>
    </submittedName>
</protein>
<dbReference type="InterPro" id="IPR001031">
    <property type="entry name" value="Thioesterase"/>
</dbReference>
<accession>A0A2S3USD7</accession>
<dbReference type="PANTHER" id="PTHR11487:SF0">
    <property type="entry name" value="S-ACYL FATTY ACID SYNTHASE THIOESTERASE, MEDIUM CHAIN"/>
    <property type="match status" value="1"/>
</dbReference>
<dbReference type="Proteomes" id="UP000236959">
    <property type="component" value="Unassembled WGS sequence"/>
</dbReference>
<evidence type="ECO:0000313" key="4">
    <source>
        <dbReference type="Proteomes" id="UP000236959"/>
    </source>
</evidence>
<evidence type="ECO:0000259" key="2">
    <source>
        <dbReference type="Pfam" id="PF00975"/>
    </source>
</evidence>
<sequence length="286" mass="31232">MNVRRYPDTGHDFTDVFLSCPGKLLPVIATASRKSPWLPRAENQAAAPLRLFVLPFAGGGVAQFQAFCRAAPDWLDVQPVQLPGRENRMFEPPVGNLAELVEILQSEVAPHLDRPYALLGYSMGSRVSLELVHALAAAGRPLPLQLIVAAHAAPALPSRIPRIESLDSETFWDLIAGYEGTPEEVLCNDELKMLVEPTLRADFSIARQAVTRTSAPLDLPILAIAGRHDTYAGPGDMQPWKNETSGSFHLQIVDGGHFFLHSHPHAFSSCVFEALKPLSERHGLGN</sequence>
<dbReference type="EMBL" id="PPCN01000006">
    <property type="protein sequence ID" value="POF30632.1"/>
    <property type="molecule type" value="Genomic_DNA"/>
</dbReference>
<dbReference type="InterPro" id="IPR029058">
    <property type="entry name" value="AB_hydrolase_fold"/>
</dbReference>
<dbReference type="Gene3D" id="3.40.50.1820">
    <property type="entry name" value="alpha/beta hydrolase"/>
    <property type="match status" value="1"/>
</dbReference>
<proteinExistence type="inferred from homology"/>
<dbReference type="SUPFAM" id="SSF53474">
    <property type="entry name" value="alpha/beta-Hydrolases"/>
    <property type="match status" value="1"/>
</dbReference>
<evidence type="ECO:0000313" key="3">
    <source>
        <dbReference type="EMBL" id="POF30632.1"/>
    </source>
</evidence>
<dbReference type="InterPro" id="IPR012223">
    <property type="entry name" value="TEII"/>
</dbReference>
<reference evidence="3 4" key="1">
    <citation type="submission" date="2018-01" db="EMBL/GenBank/DDBJ databases">
        <title>Genomic Encyclopedia of Archaeal and Bacterial Type Strains, Phase II (KMG-II): from individual species to whole genera.</title>
        <authorList>
            <person name="Goeker M."/>
        </authorList>
    </citation>
    <scope>NUCLEOTIDE SEQUENCE [LARGE SCALE GENOMIC DNA]</scope>
    <source>
        <strain evidence="3 4">DSM 17023</strain>
    </source>
</reference>
<keyword evidence="4" id="KW-1185">Reference proteome</keyword>
<dbReference type="GO" id="GO:0008610">
    <property type="term" value="P:lipid biosynthetic process"/>
    <property type="evidence" value="ECO:0007669"/>
    <property type="project" value="TreeGrafter"/>
</dbReference>
<comment type="caution">
    <text evidence="3">The sequence shown here is derived from an EMBL/GenBank/DDBJ whole genome shotgun (WGS) entry which is preliminary data.</text>
</comment>
<comment type="similarity">
    <text evidence="1">Belongs to the thioesterase family.</text>
</comment>
<organism evidence="3 4">
    <name type="scientific">Roseibium marinum</name>
    <dbReference type="NCBI Taxonomy" id="281252"/>
    <lineage>
        <taxon>Bacteria</taxon>
        <taxon>Pseudomonadati</taxon>
        <taxon>Pseudomonadota</taxon>
        <taxon>Alphaproteobacteria</taxon>
        <taxon>Hyphomicrobiales</taxon>
        <taxon>Stappiaceae</taxon>
        <taxon>Roseibium</taxon>
    </lineage>
</organism>
<feature type="domain" description="Thioesterase" evidence="2">
    <location>
        <begin position="50"/>
        <end position="266"/>
    </location>
</feature>